<dbReference type="AlphaFoldDB" id="A0A6C0BJE1"/>
<name>A0A6C0BJE1_9ZZZZ</name>
<accession>A0A6C0BJE1</accession>
<sequence>MSWNVYLLLSNTGLTYVGATVDLDHRLRQHNGEIKGGAKATSVCPGGWIRVAHVEGFANGTAALQFEWAWKRCCRMTRLKGIMKRMWGLNILLDKVKPTIKAAPFSESNLILVLETQEAEDAWTQQGDAPSFLMVIRKDDI</sequence>
<organism evidence="2">
    <name type="scientific">viral metagenome</name>
    <dbReference type="NCBI Taxonomy" id="1070528"/>
    <lineage>
        <taxon>unclassified sequences</taxon>
        <taxon>metagenomes</taxon>
        <taxon>organismal metagenomes</taxon>
    </lineage>
</organism>
<protein>
    <recommendedName>
        <fullName evidence="1">GIY-YIG domain-containing protein</fullName>
    </recommendedName>
</protein>
<dbReference type="EMBL" id="MN739165">
    <property type="protein sequence ID" value="QHS91861.1"/>
    <property type="molecule type" value="Genomic_DNA"/>
</dbReference>
<dbReference type="PANTHER" id="PTHR20208:SF13">
    <property type="entry name" value="STRUCTURE-SPECIFIC ENDONUCLEASE SUBUNIT SLX1"/>
    <property type="match status" value="1"/>
</dbReference>
<proteinExistence type="predicted"/>
<dbReference type="SUPFAM" id="SSF82771">
    <property type="entry name" value="GIY-YIG endonuclease"/>
    <property type="match status" value="1"/>
</dbReference>
<dbReference type="Pfam" id="PF01541">
    <property type="entry name" value="GIY-YIG"/>
    <property type="match status" value="1"/>
</dbReference>
<dbReference type="InterPro" id="IPR035901">
    <property type="entry name" value="GIY-YIG_endonuc_sf"/>
</dbReference>
<feature type="domain" description="GIY-YIG" evidence="1">
    <location>
        <begin position="1"/>
        <end position="81"/>
    </location>
</feature>
<reference evidence="2" key="1">
    <citation type="journal article" date="2020" name="Nature">
        <title>Giant virus diversity and host interactions through global metagenomics.</title>
        <authorList>
            <person name="Schulz F."/>
            <person name="Roux S."/>
            <person name="Paez-Espino D."/>
            <person name="Jungbluth S."/>
            <person name="Walsh D.A."/>
            <person name="Denef V.J."/>
            <person name="McMahon K.D."/>
            <person name="Konstantinidis K.T."/>
            <person name="Eloe-Fadrosh E.A."/>
            <person name="Kyrpides N.C."/>
            <person name="Woyke T."/>
        </authorList>
    </citation>
    <scope>NUCLEOTIDE SEQUENCE</scope>
    <source>
        <strain evidence="2">GVMAG-M-3300013006-15</strain>
    </source>
</reference>
<dbReference type="PANTHER" id="PTHR20208">
    <property type="entry name" value="STRUCTURE-SPECIFIC ENDONUCLEASE SUBUNIT SLX1"/>
    <property type="match status" value="1"/>
</dbReference>
<dbReference type="InterPro" id="IPR050381">
    <property type="entry name" value="SLX1_endonuclease"/>
</dbReference>
<evidence type="ECO:0000313" key="2">
    <source>
        <dbReference type="EMBL" id="QHS91861.1"/>
    </source>
</evidence>
<dbReference type="PROSITE" id="PS50164">
    <property type="entry name" value="GIY_YIG"/>
    <property type="match status" value="1"/>
</dbReference>
<dbReference type="Gene3D" id="3.40.1440.10">
    <property type="entry name" value="GIY-YIG endonuclease"/>
    <property type="match status" value="1"/>
</dbReference>
<dbReference type="InterPro" id="IPR000305">
    <property type="entry name" value="GIY-YIG_endonuc"/>
</dbReference>
<evidence type="ECO:0000259" key="1">
    <source>
        <dbReference type="PROSITE" id="PS50164"/>
    </source>
</evidence>